<name>A0A1S2DZN4_AGRVI</name>
<comment type="caution">
    <text evidence="7">The sequence shown here is derived from an EMBL/GenBank/DDBJ whole genome shotgun (WGS) entry which is preliminary data.</text>
</comment>
<evidence type="ECO:0000313" key="4">
    <source>
        <dbReference type="EMBL" id="MUP05617.1"/>
    </source>
</evidence>
<reference evidence="1" key="3">
    <citation type="submission" date="2020-11" db="EMBL/GenBank/DDBJ databases">
        <title>Agrobacterium vitis strain K377 genome.</title>
        <authorList>
            <person name="Xi H."/>
        </authorList>
    </citation>
    <scope>NUCLEOTIDE SEQUENCE</scope>
    <source>
        <strain evidence="1">K377</strain>
        <plasmid evidence="2">unnamed3</plasmid>
    </source>
</reference>
<dbReference type="Proteomes" id="UP000175993">
    <property type="component" value="Unassembled WGS sequence"/>
</dbReference>
<evidence type="ECO:0000313" key="1">
    <source>
        <dbReference type="EMBL" id="MBF2714212.1"/>
    </source>
</evidence>
<evidence type="ECO:0000313" key="8">
    <source>
        <dbReference type="Proteomes" id="UP000175993"/>
    </source>
</evidence>
<reference evidence="11 12" key="2">
    <citation type="submission" date="2019-12" db="EMBL/GenBank/DDBJ databases">
        <title>Whole-genome sequencing of Allorhizobium vitis.</title>
        <authorList>
            <person name="Gan H.M."/>
            <person name="Szegedi E."/>
            <person name="Burr T."/>
            <person name="Savka M.A."/>
        </authorList>
    </citation>
    <scope>NUCLEOTIDE SEQUENCE [LARGE SCALE GENOMIC DNA]</scope>
    <source>
        <strain evidence="7 11">CG415</strain>
        <strain evidence="6 12">CG516</strain>
    </source>
</reference>
<evidence type="ECO:0000313" key="2">
    <source>
        <dbReference type="EMBL" id="MBF2714290.1"/>
    </source>
</evidence>
<evidence type="ECO:0000313" key="9">
    <source>
        <dbReference type="Proteomes" id="UP000179454"/>
    </source>
</evidence>
<dbReference type="Proteomes" id="UP000655037">
    <property type="component" value="Unassembled WGS sequence"/>
</dbReference>
<keyword evidence="2" id="KW-0614">Plasmid</keyword>
<reference evidence="8 9" key="1">
    <citation type="submission" date="2019-11" db="EMBL/GenBank/DDBJ databases">
        <title>Whole-genome sequencing of Allorhizobium vitis.</title>
        <authorList>
            <person name="Gan H.M."/>
            <person name="Savka M.A."/>
        </authorList>
    </citation>
    <scope>NUCLEOTIDE SEQUENCE [LARGE SCALE GENOMIC DNA]</scope>
    <source>
        <strain evidence="4 8">AB4</strain>
        <strain evidence="5 10">RF2/1</strain>
        <strain evidence="3 9">T1/7</strain>
    </source>
</reference>
<dbReference type="Pfam" id="PF05284">
    <property type="entry name" value="DUF736"/>
    <property type="match status" value="1"/>
</dbReference>
<organism evidence="7 11">
    <name type="scientific">Agrobacterium vitis</name>
    <name type="common">Rhizobium vitis</name>
    <dbReference type="NCBI Taxonomy" id="373"/>
    <lineage>
        <taxon>Bacteria</taxon>
        <taxon>Pseudomonadati</taxon>
        <taxon>Pseudomonadota</taxon>
        <taxon>Alphaproteobacteria</taxon>
        <taxon>Hyphomicrobiales</taxon>
        <taxon>Rhizobiaceae</taxon>
        <taxon>Rhizobium/Agrobacterium group</taxon>
        <taxon>Agrobacterium</taxon>
    </lineage>
</organism>
<evidence type="ECO:0000313" key="3">
    <source>
        <dbReference type="EMBL" id="MUO45248.1"/>
    </source>
</evidence>
<geneLocation type="plasmid" evidence="2">
    <name>unnamed3</name>
</geneLocation>
<keyword evidence="9" id="KW-1185">Reference proteome</keyword>
<sequence>MATIGSFTASGNGFSGTIKTLNLNVKATIRAVERTSEKGPDYRILAGATVEFGAAWKKTSNEGRDYLSVKLDDPSFPAPIYATLIEVEGEEGLSLIWSRSNRD</sequence>
<proteinExistence type="predicted"/>
<protein>
    <submittedName>
        <fullName evidence="1">DUF736 domain-containing protein</fullName>
    </submittedName>
    <submittedName>
        <fullName evidence="7">DUF736 family protein</fullName>
    </submittedName>
</protein>
<evidence type="ECO:0000313" key="5">
    <source>
        <dbReference type="EMBL" id="MUP13151.1"/>
    </source>
</evidence>
<dbReference type="EMBL" id="WPHR01000031">
    <property type="protein sequence ID" value="MUZ75520.1"/>
    <property type="molecule type" value="Genomic_DNA"/>
</dbReference>
<dbReference type="RefSeq" id="WP_041699667.1">
    <property type="nucleotide sequence ID" value="NZ_AP023275.1"/>
</dbReference>
<dbReference type="Proteomes" id="UP000179454">
    <property type="component" value="Unassembled WGS sequence"/>
</dbReference>
<evidence type="ECO:0000313" key="7">
    <source>
        <dbReference type="EMBL" id="MVA59305.1"/>
    </source>
</evidence>
<dbReference type="EMBL" id="WPHU01000016">
    <property type="protein sequence ID" value="MVA59305.1"/>
    <property type="molecule type" value="Genomic_DNA"/>
</dbReference>
<dbReference type="EMBL" id="JACXXJ020000004">
    <property type="protein sequence ID" value="MBF2714290.1"/>
    <property type="molecule type" value="Genomic_DNA"/>
</dbReference>
<dbReference type="EMBL" id="MBFA02000027">
    <property type="protein sequence ID" value="MUP13151.1"/>
    <property type="molecule type" value="Genomic_DNA"/>
</dbReference>
<accession>A0A1S2DZN4</accession>
<dbReference type="AlphaFoldDB" id="A0A1S2DZN4"/>
<dbReference type="Proteomes" id="UP000179536">
    <property type="component" value="Unassembled WGS sequence"/>
</dbReference>
<dbReference type="OrthoDB" id="9800788at2"/>
<dbReference type="EMBL" id="JACXXJ020000003">
    <property type="protein sequence ID" value="MBF2714212.1"/>
    <property type="molecule type" value="Genomic_DNA"/>
</dbReference>
<dbReference type="EMBL" id="MBFE02000031">
    <property type="protein sequence ID" value="MUO45248.1"/>
    <property type="molecule type" value="Genomic_DNA"/>
</dbReference>
<dbReference type="InterPro" id="IPR007948">
    <property type="entry name" value="DUF736"/>
</dbReference>
<dbReference type="Proteomes" id="UP000440716">
    <property type="component" value="Unassembled WGS sequence"/>
</dbReference>
<evidence type="ECO:0000313" key="11">
    <source>
        <dbReference type="Proteomes" id="UP000440716"/>
    </source>
</evidence>
<gene>
    <name evidence="4" type="ORF">BBI04_012470</name>
    <name evidence="5" type="ORF">BBK91_025225</name>
    <name evidence="3" type="ORF">BBL17_026115</name>
    <name evidence="7" type="ORF">GOZ88_24735</name>
    <name evidence="6" type="ORF">GOZ90_22875</name>
    <name evidence="1" type="ORF">IEI95_008140</name>
    <name evidence="2" type="ORF">IEI95_008575</name>
</gene>
<evidence type="ECO:0000313" key="10">
    <source>
        <dbReference type="Proteomes" id="UP000179536"/>
    </source>
</evidence>
<dbReference type="Proteomes" id="UP000477951">
    <property type="component" value="Unassembled WGS sequence"/>
</dbReference>
<dbReference type="EMBL" id="MBEV02000005">
    <property type="protein sequence ID" value="MUP05617.1"/>
    <property type="molecule type" value="Genomic_DNA"/>
</dbReference>
<evidence type="ECO:0000313" key="6">
    <source>
        <dbReference type="EMBL" id="MUZ75520.1"/>
    </source>
</evidence>
<evidence type="ECO:0000313" key="12">
    <source>
        <dbReference type="Proteomes" id="UP000477951"/>
    </source>
</evidence>